<reference evidence="1" key="1">
    <citation type="submission" date="2021-12" db="EMBL/GenBank/DDBJ databases">
        <title>Bradyrhizobium xenonodulans sp. nov.</title>
        <authorList>
            <person name="Claassens R."/>
            <person name="Venter S.N."/>
            <person name="Beukes C.W."/>
            <person name="Stepkowski T."/>
            <person name="Steenkamp E.T."/>
        </authorList>
    </citation>
    <scope>NUCLEOTIDE SEQUENCE</scope>
    <source>
        <strain evidence="1">14AB</strain>
    </source>
</reference>
<dbReference type="RefSeq" id="WP_270163716.1">
    <property type="nucleotide sequence ID" value="NZ_CP089391.1"/>
</dbReference>
<sequence>MSEGQDSSRLPPIQAIDAIRGAPSMYVGEHPTGALLAGRMAETLILLDATPLKVVNAGAWYSVYAEKDWLARENGTPSFDAFYRLVPLQGGGRFCDRAEVLLTALAHAVATVGVDGTNWIRGEPAEGHLPDGITLSLPQNRGRLVVFCYAQPVAAGSKASS</sequence>
<name>A0ABY7MJ61_9BRAD</name>
<proteinExistence type="predicted"/>
<protein>
    <submittedName>
        <fullName evidence="1">Uncharacterized protein</fullName>
    </submittedName>
</protein>
<gene>
    <name evidence="1" type="ORF">I3J27_36840</name>
</gene>
<accession>A0ABY7MJ61</accession>
<dbReference type="EMBL" id="CP089391">
    <property type="protein sequence ID" value="WBL78442.1"/>
    <property type="molecule type" value="Genomic_DNA"/>
</dbReference>
<keyword evidence="2" id="KW-1185">Reference proteome</keyword>
<organism evidence="1 2">
    <name type="scientific">Bradyrhizobium xenonodulans</name>
    <dbReference type="NCBI Taxonomy" id="2736875"/>
    <lineage>
        <taxon>Bacteria</taxon>
        <taxon>Pseudomonadati</taxon>
        <taxon>Pseudomonadota</taxon>
        <taxon>Alphaproteobacteria</taxon>
        <taxon>Hyphomicrobiales</taxon>
        <taxon>Nitrobacteraceae</taxon>
        <taxon>Bradyrhizobium</taxon>
    </lineage>
</organism>
<dbReference type="Proteomes" id="UP001179614">
    <property type="component" value="Chromosome"/>
</dbReference>
<evidence type="ECO:0000313" key="1">
    <source>
        <dbReference type="EMBL" id="WBL78442.1"/>
    </source>
</evidence>
<evidence type="ECO:0000313" key="2">
    <source>
        <dbReference type="Proteomes" id="UP001179614"/>
    </source>
</evidence>